<feature type="compositionally biased region" description="Low complexity" evidence="2">
    <location>
        <begin position="617"/>
        <end position="631"/>
    </location>
</feature>
<feature type="compositionally biased region" description="Polar residues" evidence="2">
    <location>
        <begin position="470"/>
        <end position="483"/>
    </location>
</feature>
<feature type="region of interest" description="Disordered" evidence="2">
    <location>
        <begin position="566"/>
        <end position="640"/>
    </location>
</feature>
<comment type="caution">
    <text evidence="4">The sequence shown here is derived from an EMBL/GenBank/DDBJ whole genome shotgun (WGS) entry which is preliminary data.</text>
</comment>
<keyword evidence="1" id="KW-0863">Zinc-finger</keyword>
<dbReference type="Pfam" id="PF00098">
    <property type="entry name" value="zf-CCHC"/>
    <property type="match status" value="1"/>
</dbReference>
<dbReference type="SMART" id="SM00343">
    <property type="entry name" value="ZnF_C2HC"/>
    <property type="match status" value="1"/>
</dbReference>
<feature type="domain" description="CCHC-type" evidence="3">
    <location>
        <begin position="525"/>
        <end position="542"/>
    </location>
</feature>
<dbReference type="PROSITE" id="PS50158">
    <property type="entry name" value="ZF_CCHC"/>
    <property type="match status" value="1"/>
</dbReference>
<evidence type="ECO:0000256" key="2">
    <source>
        <dbReference type="SAM" id="MobiDB-lite"/>
    </source>
</evidence>
<feature type="region of interest" description="Disordered" evidence="2">
    <location>
        <begin position="150"/>
        <end position="229"/>
    </location>
</feature>
<sequence length="640" mass="70681">MVTNLSVEEHLKTYESRLDDGIKSIASSINDFIAAQNKLSATISESISAQTKIVATLSESMNTLLTKTAPNDDSVPVTDVNRSLAADIKTAITEAMNPQALHEAATAPIAEAVREAIMSLNIKAAIEDAARVHANDTKPGVDAILGQLPHATPHLSDTRAEDTDDDGGYTAEEDMSPNNGQRGNGGSARRHRKKKQKSAQVPVDDTLSSQASSRFKATKRSAKQWESTSYKLEHETKPSMDLVQLLFPVLRTVDPRDRDAPFDATRSTAAKVNNIPVLNTYPKATDVLRGPTDVAAKLADAQTAFVNNSIPMAYWGNFLASKMDGDYRELAESFLPYTPWHLCVFAIITAKGGIRPWSDLRQTMIASVTTPTDAMYVTAVERLTDAYRLAPILPSDPESALSHYISHLAGWGASLPKQISNVPSQQEESATPFDPASYVARLGDARDMVTKRYTKRTQDSKKYHDVPESVTHTPTTRLSSGGIDNQRPMEEAIFAVEDVAEYEVSDEELIDVDTVYITSFQQQTRRCYNCDKAGHYARNCKQPRRFRPRPPTGMVGRAVRAMAQDHSIPVTLTSAKVTGDLHMAQQQRRDDNRERRSQPRNKDKSVRRKRDKAFVAQDLQDFDQSGLLSSQDSDDASDQQ</sequence>
<organism evidence="4 5">
    <name type="scientific">Sporothrix epigloea</name>
    <dbReference type="NCBI Taxonomy" id="1892477"/>
    <lineage>
        <taxon>Eukaryota</taxon>
        <taxon>Fungi</taxon>
        <taxon>Dikarya</taxon>
        <taxon>Ascomycota</taxon>
        <taxon>Pezizomycotina</taxon>
        <taxon>Sordariomycetes</taxon>
        <taxon>Sordariomycetidae</taxon>
        <taxon>Ophiostomatales</taxon>
        <taxon>Ophiostomataceae</taxon>
        <taxon>Sporothrix</taxon>
    </lineage>
</organism>
<dbReference type="EMBL" id="CAWUON010000251">
    <property type="protein sequence ID" value="CAK7275534.1"/>
    <property type="molecule type" value="Genomic_DNA"/>
</dbReference>
<gene>
    <name evidence="4" type="ORF">SEPCBS119000_006734</name>
</gene>
<keyword evidence="1" id="KW-0479">Metal-binding</keyword>
<reference evidence="4 5" key="1">
    <citation type="submission" date="2024-01" db="EMBL/GenBank/DDBJ databases">
        <authorList>
            <person name="Allen C."/>
            <person name="Tagirdzhanova G."/>
        </authorList>
    </citation>
    <scope>NUCLEOTIDE SEQUENCE [LARGE SCALE GENOMIC DNA]</scope>
    <source>
        <strain evidence="4 5">CBS 119000</strain>
    </source>
</reference>
<evidence type="ECO:0000256" key="1">
    <source>
        <dbReference type="PROSITE-ProRule" id="PRU00047"/>
    </source>
</evidence>
<evidence type="ECO:0000313" key="5">
    <source>
        <dbReference type="Proteomes" id="UP001642502"/>
    </source>
</evidence>
<accession>A0ABP0E5W9</accession>
<dbReference type="InterPro" id="IPR036875">
    <property type="entry name" value="Znf_CCHC_sf"/>
</dbReference>
<dbReference type="InterPro" id="IPR001878">
    <property type="entry name" value="Znf_CCHC"/>
</dbReference>
<protein>
    <recommendedName>
        <fullName evidence="3">CCHC-type domain-containing protein</fullName>
    </recommendedName>
</protein>
<dbReference type="SUPFAM" id="SSF57756">
    <property type="entry name" value="Retrovirus zinc finger-like domains"/>
    <property type="match status" value="1"/>
</dbReference>
<feature type="compositionally biased region" description="Acidic residues" evidence="2">
    <location>
        <begin position="162"/>
        <end position="175"/>
    </location>
</feature>
<feature type="compositionally biased region" description="Polar residues" evidence="2">
    <location>
        <begin position="206"/>
        <end position="215"/>
    </location>
</feature>
<dbReference type="Gene3D" id="4.10.60.10">
    <property type="entry name" value="Zinc finger, CCHC-type"/>
    <property type="match status" value="1"/>
</dbReference>
<evidence type="ECO:0000259" key="3">
    <source>
        <dbReference type="PROSITE" id="PS50158"/>
    </source>
</evidence>
<keyword evidence="5" id="KW-1185">Reference proteome</keyword>
<proteinExistence type="predicted"/>
<feature type="compositionally biased region" description="Basic residues" evidence="2">
    <location>
        <begin position="188"/>
        <end position="197"/>
    </location>
</feature>
<feature type="compositionally biased region" description="Basic and acidic residues" evidence="2">
    <location>
        <begin position="453"/>
        <end position="467"/>
    </location>
</feature>
<evidence type="ECO:0000313" key="4">
    <source>
        <dbReference type="EMBL" id="CAK7275534.1"/>
    </source>
</evidence>
<dbReference type="Proteomes" id="UP001642502">
    <property type="component" value="Unassembled WGS sequence"/>
</dbReference>
<keyword evidence="1" id="KW-0862">Zinc</keyword>
<feature type="compositionally biased region" description="Basic and acidic residues" evidence="2">
    <location>
        <begin position="587"/>
        <end position="604"/>
    </location>
</feature>
<feature type="region of interest" description="Disordered" evidence="2">
    <location>
        <begin position="453"/>
        <end position="484"/>
    </location>
</feature>
<name>A0ABP0E5W9_9PEZI</name>